<gene>
    <name evidence="2" type="ORF">J0895_01545</name>
</gene>
<feature type="region of interest" description="Disordered" evidence="1">
    <location>
        <begin position="1"/>
        <end position="37"/>
    </location>
</feature>
<sequence length="59" mass="6466">MQEGGRNGTPKNDILWRRSPPMQDEINQGMMGDGQGIPLTISPIMPFLSEAESIVSHCP</sequence>
<reference evidence="2 3" key="1">
    <citation type="submission" date="2021-03" db="EMBL/GenBank/DDBJ databases">
        <title>Metabolic Capacity of the Antarctic Cyanobacterium Phormidium pseudopriestleyi that Sustains Oxygenic Photosynthesis in the Presence of Hydrogen Sulfide.</title>
        <authorList>
            <person name="Lumian J.E."/>
            <person name="Jungblut A.D."/>
            <person name="Dillon M.L."/>
            <person name="Hawes I."/>
            <person name="Doran P.T."/>
            <person name="Mackey T.J."/>
            <person name="Dick G.J."/>
            <person name="Grettenberger C.L."/>
            <person name="Sumner D.Y."/>
        </authorList>
    </citation>
    <scope>NUCLEOTIDE SEQUENCE [LARGE SCALE GENOMIC DNA]</scope>
    <source>
        <strain evidence="2 3">FRX01</strain>
    </source>
</reference>
<accession>A0ABS3FL53</accession>
<evidence type="ECO:0000256" key="1">
    <source>
        <dbReference type="SAM" id="MobiDB-lite"/>
    </source>
</evidence>
<evidence type="ECO:0000313" key="2">
    <source>
        <dbReference type="EMBL" id="MBO0347812.1"/>
    </source>
</evidence>
<comment type="caution">
    <text evidence="2">The sequence shown here is derived from an EMBL/GenBank/DDBJ whole genome shotgun (WGS) entry which is preliminary data.</text>
</comment>
<dbReference type="RefSeq" id="WP_207086387.1">
    <property type="nucleotide sequence ID" value="NZ_JAFLQW010000041.1"/>
</dbReference>
<proteinExistence type="predicted"/>
<dbReference type="EMBL" id="JAFLQW010000041">
    <property type="protein sequence ID" value="MBO0347812.1"/>
    <property type="molecule type" value="Genomic_DNA"/>
</dbReference>
<name>A0ABS3FL53_9CYAN</name>
<keyword evidence="3" id="KW-1185">Reference proteome</keyword>
<organism evidence="2 3">
    <name type="scientific">Phormidium pseudopriestleyi FRX01</name>
    <dbReference type="NCBI Taxonomy" id="1759528"/>
    <lineage>
        <taxon>Bacteria</taxon>
        <taxon>Bacillati</taxon>
        <taxon>Cyanobacteriota</taxon>
        <taxon>Cyanophyceae</taxon>
        <taxon>Oscillatoriophycideae</taxon>
        <taxon>Oscillatoriales</taxon>
        <taxon>Oscillatoriaceae</taxon>
        <taxon>Phormidium</taxon>
    </lineage>
</organism>
<protein>
    <submittedName>
        <fullName evidence="2">Uncharacterized protein</fullName>
    </submittedName>
</protein>
<dbReference type="Proteomes" id="UP000664844">
    <property type="component" value="Unassembled WGS sequence"/>
</dbReference>
<evidence type="ECO:0000313" key="3">
    <source>
        <dbReference type="Proteomes" id="UP000664844"/>
    </source>
</evidence>